<gene>
    <name evidence="1" type="ORF">CcarbDRAFT_4755</name>
</gene>
<dbReference type="PATRIC" id="fig|536227.13.peg.3397"/>
<comment type="caution">
    <text evidence="1">The sequence shown here is derived from an EMBL/GenBank/DDBJ whole genome shotgun (WGS) entry which is preliminary data.</text>
</comment>
<dbReference type="KEGG" id="cck:Ccar_16195"/>
<evidence type="ECO:0008006" key="3">
    <source>
        <dbReference type="Google" id="ProtNLM"/>
    </source>
</evidence>
<name>C6Q138_9CLOT</name>
<dbReference type="EMBL" id="ACVI01000130">
    <property type="protein sequence ID" value="EET84774.1"/>
    <property type="molecule type" value="Genomic_DNA"/>
</dbReference>
<protein>
    <recommendedName>
        <fullName evidence="3">HTH cro/C1-type domain-containing protein</fullName>
    </recommendedName>
</protein>
<accession>C6Q138</accession>
<evidence type="ECO:0000313" key="2">
    <source>
        <dbReference type="Proteomes" id="UP000004198"/>
    </source>
</evidence>
<sequence length="59" mass="6973">MENEVVRKKLKEYLEINGVRNNWIAKKINISPTSICLFLKDARNLSSDKLELIWNLIKE</sequence>
<dbReference type="InterPro" id="IPR010982">
    <property type="entry name" value="Lambda_DNA-bd_dom_sf"/>
</dbReference>
<dbReference type="Proteomes" id="UP000004198">
    <property type="component" value="Unassembled WGS sequence"/>
</dbReference>
<dbReference type="SUPFAM" id="SSF47413">
    <property type="entry name" value="lambda repressor-like DNA-binding domains"/>
    <property type="match status" value="1"/>
</dbReference>
<dbReference type="GO" id="GO:0003677">
    <property type="term" value="F:DNA binding"/>
    <property type="evidence" value="ECO:0007669"/>
    <property type="project" value="InterPro"/>
</dbReference>
<dbReference type="AlphaFoldDB" id="C6Q138"/>
<dbReference type="Gene3D" id="1.10.260.40">
    <property type="entry name" value="lambda repressor-like DNA-binding domains"/>
    <property type="match status" value="1"/>
</dbReference>
<proteinExistence type="predicted"/>
<reference evidence="1 2" key="1">
    <citation type="submission" date="2009-06" db="EMBL/GenBank/DDBJ databases">
        <title>The draft genome of Clostridium carboxidivorans P7.</title>
        <authorList>
            <consortium name="US DOE Joint Genome Institute (JGI-PGF)"/>
            <person name="Lucas S."/>
            <person name="Copeland A."/>
            <person name="Lapidus A."/>
            <person name="Glavina del Rio T."/>
            <person name="Tice H."/>
            <person name="Bruce D."/>
            <person name="Goodwin L."/>
            <person name="Pitluck S."/>
            <person name="Larimer F."/>
            <person name="Land M.L."/>
            <person name="Hauser L."/>
            <person name="Hemme C.L."/>
        </authorList>
    </citation>
    <scope>NUCLEOTIDE SEQUENCE [LARGE SCALE GENOMIC DNA]</scope>
    <source>
        <strain evidence="1 2">P7</strain>
    </source>
</reference>
<keyword evidence="2" id="KW-1185">Reference proteome</keyword>
<evidence type="ECO:0000313" key="1">
    <source>
        <dbReference type="EMBL" id="EET84774.1"/>
    </source>
</evidence>
<organism evidence="1 2">
    <name type="scientific">Clostridium carboxidivorans P7</name>
    <dbReference type="NCBI Taxonomy" id="536227"/>
    <lineage>
        <taxon>Bacteria</taxon>
        <taxon>Bacillati</taxon>
        <taxon>Bacillota</taxon>
        <taxon>Clostridia</taxon>
        <taxon>Eubacteriales</taxon>
        <taxon>Clostridiaceae</taxon>
        <taxon>Clostridium</taxon>
    </lineage>
</organism>
<dbReference type="RefSeq" id="WP_007063640.1">
    <property type="nucleotide sequence ID" value="NZ_ACVI01000130.1"/>
</dbReference>